<dbReference type="InterPro" id="IPR000524">
    <property type="entry name" value="Tscrpt_reg_HTH_GntR"/>
</dbReference>
<gene>
    <name evidence="5" type="ORF">HNP65_000437</name>
</gene>
<dbReference type="InterPro" id="IPR036390">
    <property type="entry name" value="WH_DNA-bd_sf"/>
</dbReference>
<dbReference type="PANTHER" id="PTHR38445">
    <property type="entry name" value="HTH-TYPE TRANSCRIPTIONAL REPRESSOR YTRA"/>
    <property type="match status" value="1"/>
</dbReference>
<name>A0A841GJ31_9BACT</name>
<evidence type="ECO:0000313" key="5">
    <source>
        <dbReference type="EMBL" id="MBB6062015.1"/>
    </source>
</evidence>
<dbReference type="AlphaFoldDB" id="A0A841GJ31"/>
<dbReference type="CDD" id="cd07377">
    <property type="entry name" value="WHTH_GntR"/>
    <property type="match status" value="1"/>
</dbReference>
<dbReference type="InterPro" id="IPR036388">
    <property type="entry name" value="WH-like_DNA-bd_sf"/>
</dbReference>
<dbReference type="Proteomes" id="UP000555828">
    <property type="component" value="Unassembled WGS sequence"/>
</dbReference>
<evidence type="ECO:0000256" key="3">
    <source>
        <dbReference type="ARBA" id="ARBA00023163"/>
    </source>
</evidence>
<sequence length="128" mass="14608">MWFTINFSSHKPVYKQIIENVKLQIMNKKLKKGDFLPSIRKMAEMLDVNLNTVSRAYRELVSEGIIEPIRGEGYVVKKDILENFNEELINELTTIVKKCINAGMKIDDICNIIKSAGGKTNDTTSRKS</sequence>
<dbReference type="GO" id="GO:0003700">
    <property type="term" value="F:DNA-binding transcription factor activity"/>
    <property type="evidence" value="ECO:0007669"/>
    <property type="project" value="InterPro"/>
</dbReference>
<dbReference type="PROSITE" id="PS50949">
    <property type="entry name" value="HTH_GNTR"/>
    <property type="match status" value="1"/>
</dbReference>
<feature type="domain" description="HTH gntR-type" evidence="4">
    <location>
        <begin position="11"/>
        <end position="79"/>
    </location>
</feature>
<evidence type="ECO:0000313" key="6">
    <source>
        <dbReference type="Proteomes" id="UP000555828"/>
    </source>
</evidence>
<evidence type="ECO:0000256" key="1">
    <source>
        <dbReference type="ARBA" id="ARBA00023015"/>
    </source>
</evidence>
<dbReference type="EMBL" id="JACHEX010000001">
    <property type="protein sequence ID" value="MBB6062015.1"/>
    <property type="molecule type" value="Genomic_DNA"/>
</dbReference>
<keyword evidence="6" id="KW-1185">Reference proteome</keyword>
<keyword evidence="2" id="KW-0238">DNA-binding</keyword>
<comment type="caution">
    <text evidence="5">The sequence shown here is derived from an EMBL/GenBank/DDBJ whole genome shotgun (WGS) entry which is preliminary data.</text>
</comment>
<dbReference type="GO" id="GO:0003677">
    <property type="term" value="F:DNA binding"/>
    <property type="evidence" value="ECO:0007669"/>
    <property type="project" value="UniProtKB-KW"/>
</dbReference>
<evidence type="ECO:0000259" key="4">
    <source>
        <dbReference type="PROSITE" id="PS50949"/>
    </source>
</evidence>
<keyword evidence="3" id="KW-0804">Transcription</keyword>
<organism evidence="5 6">
    <name type="scientific">Thermosipho japonicus</name>
    <dbReference type="NCBI Taxonomy" id="90323"/>
    <lineage>
        <taxon>Bacteria</taxon>
        <taxon>Thermotogati</taxon>
        <taxon>Thermotogota</taxon>
        <taxon>Thermotogae</taxon>
        <taxon>Thermotogales</taxon>
        <taxon>Fervidobacteriaceae</taxon>
        <taxon>Thermosipho</taxon>
    </lineage>
</organism>
<dbReference type="RefSeq" id="WP_184618752.1">
    <property type="nucleotide sequence ID" value="NZ_JACHEX010000001.1"/>
</dbReference>
<protein>
    <submittedName>
        <fullName evidence="5">GntR family transcriptional regulator</fullName>
    </submittedName>
</protein>
<dbReference type="Pfam" id="PF00392">
    <property type="entry name" value="GntR"/>
    <property type="match status" value="1"/>
</dbReference>
<dbReference type="SMART" id="SM00345">
    <property type="entry name" value="HTH_GNTR"/>
    <property type="match status" value="1"/>
</dbReference>
<dbReference type="SUPFAM" id="SSF46785">
    <property type="entry name" value="Winged helix' DNA-binding domain"/>
    <property type="match status" value="1"/>
</dbReference>
<evidence type="ECO:0000256" key="2">
    <source>
        <dbReference type="ARBA" id="ARBA00023125"/>
    </source>
</evidence>
<keyword evidence="1" id="KW-0805">Transcription regulation</keyword>
<reference evidence="5 6" key="1">
    <citation type="submission" date="2020-08" db="EMBL/GenBank/DDBJ databases">
        <title>Genomic Encyclopedia of Type Strains, Phase IV (KMG-IV): sequencing the most valuable type-strain genomes for metagenomic binning, comparative biology and taxonomic classification.</title>
        <authorList>
            <person name="Goeker M."/>
        </authorList>
    </citation>
    <scope>NUCLEOTIDE SEQUENCE [LARGE SCALE GENOMIC DNA]</scope>
    <source>
        <strain evidence="5 6">DSM 13481</strain>
    </source>
</reference>
<dbReference type="Gene3D" id="1.10.10.10">
    <property type="entry name" value="Winged helix-like DNA-binding domain superfamily/Winged helix DNA-binding domain"/>
    <property type="match status" value="1"/>
</dbReference>
<accession>A0A841GJ31</accession>
<proteinExistence type="predicted"/>
<dbReference type="PANTHER" id="PTHR38445:SF7">
    <property type="entry name" value="GNTR-FAMILY TRANSCRIPTIONAL REGULATOR"/>
    <property type="match status" value="1"/>
</dbReference>